<dbReference type="OrthoDB" id="430219at2759"/>
<dbReference type="InterPro" id="IPR014746">
    <property type="entry name" value="Gln_synth/guanido_kin_cat_dom"/>
</dbReference>
<dbReference type="SUPFAM" id="SSF48034">
    <property type="entry name" value="Guanido kinase N-terminal domain"/>
    <property type="match status" value="1"/>
</dbReference>
<dbReference type="Gene3D" id="1.10.135.10">
    <property type="entry name" value="ATP:guanido phosphotransferase, N-terminal domain"/>
    <property type="match status" value="1"/>
</dbReference>
<evidence type="ECO:0000313" key="13">
    <source>
        <dbReference type="RefSeq" id="XP_019622035.1"/>
    </source>
</evidence>
<feature type="domain" description="Phosphagen kinase N-terminal" evidence="10">
    <location>
        <begin position="5"/>
        <end position="88"/>
    </location>
</feature>
<organism evidence="12 13">
    <name type="scientific">Branchiostoma belcheri</name>
    <name type="common">Amphioxus</name>
    <dbReference type="NCBI Taxonomy" id="7741"/>
    <lineage>
        <taxon>Eukaryota</taxon>
        <taxon>Metazoa</taxon>
        <taxon>Chordata</taxon>
        <taxon>Cephalochordata</taxon>
        <taxon>Leptocardii</taxon>
        <taxon>Amphioxiformes</taxon>
        <taxon>Branchiostomatidae</taxon>
        <taxon>Branchiostoma</taxon>
    </lineage>
</organism>
<keyword evidence="6 8" id="KW-0067">ATP-binding</keyword>
<dbReference type="InterPro" id="IPR022414">
    <property type="entry name" value="ATP-guanido_PTrfase_cat"/>
</dbReference>
<dbReference type="InterPro" id="IPR022415">
    <property type="entry name" value="ATP-guanido_PTrfase_AS"/>
</dbReference>
<dbReference type="Gene3D" id="3.30.590.10">
    <property type="entry name" value="Glutamine synthetase/guanido kinase, catalytic domain"/>
    <property type="match status" value="1"/>
</dbReference>
<dbReference type="Pfam" id="PF02807">
    <property type="entry name" value="ATP-gua_PtransN"/>
    <property type="match status" value="1"/>
</dbReference>
<feature type="domain" description="Phosphagen kinase C-terminal" evidence="11">
    <location>
        <begin position="113"/>
        <end position="355"/>
    </location>
</feature>
<evidence type="ECO:0000256" key="2">
    <source>
        <dbReference type="ARBA" id="ARBA00012231"/>
    </source>
</evidence>
<dbReference type="KEGG" id="bbel:109468221"/>
<comment type="caution">
    <text evidence="8">Lacks conserved residue(s) required for the propagation of feature annotation.</text>
</comment>
<name>A0A6P4XZG0_BRABE</name>
<feature type="binding site" evidence="8">
    <location>
        <position position="223"/>
    </location>
    <ligand>
        <name>ATP</name>
        <dbReference type="ChEBI" id="CHEBI:30616"/>
    </ligand>
</feature>
<dbReference type="Pfam" id="PF00217">
    <property type="entry name" value="ATP-gua_Ptrans"/>
    <property type="match status" value="1"/>
</dbReference>
<evidence type="ECO:0000256" key="1">
    <source>
        <dbReference type="ARBA" id="ARBA00006798"/>
    </source>
</evidence>
<comment type="similarity">
    <text evidence="1 7 9">Belongs to the ATP:guanido phosphotransferase family.</text>
</comment>
<dbReference type="GO" id="GO:0005524">
    <property type="term" value="F:ATP binding"/>
    <property type="evidence" value="ECO:0007669"/>
    <property type="project" value="UniProtKB-UniRule"/>
</dbReference>
<keyword evidence="5 8" id="KW-0418">Kinase</keyword>
<dbReference type="GeneID" id="109468221"/>
<feature type="binding site" evidence="8">
    <location>
        <begin position="280"/>
        <end position="284"/>
    </location>
    <ligand>
        <name>ATP</name>
        <dbReference type="ChEBI" id="CHEBI:30616"/>
    </ligand>
</feature>
<dbReference type="PROSITE" id="PS51510">
    <property type="entry name" value="PHOSPHAGEN_KINASE_C"/>
    <property type="match status" value="1"/>
</dbReference>
<evidence type="ECO:0000256" key="4">
    <source>
        <dbReference type="ARBA" id="ARBA00022741"/>
    </source>
</evidence>
<evidence type="ECO:0000256" key="3">
    <source>
        <dbReference type="ARBA" id="ARBA00022679"/>
    </source>
</evidence>
<dbReference type="AlphaFoldDB" id="A0A6P4XZG0"/>
<dbReference type="InterPro" id="IPR022413">
    <property type="entry name" value="ATP-guanido_PTrfase_N"/>
</dbReference>
<keyword evidence="4 8" id="KW-0547">Nucleotide-binding</keyword>
<dbReference type="GO" id="GO:0004111">
    <property type="term" value="F:creatine kinase activity"/>
    <property type="evidence" value="ECO:0007669"/>
    <property type="project" value="UniProtKB-EC"/>
</dbReference>
<dbReference type="GO" id="GO:0005615">
    <property type="term" value="C:extracellular space"/>
    <property type="evidence" value="ECO:0007669"/>
    <property type="project" value="TreeGrafter"/>
</dbReference>
<dbReference type="RefSeq" id="XP_019622035.1">
    <property type="nucleotide sequence ID" value="XM_019766476.1"/>
</dbReference>
<dbReference type="Proteomes" id="UP000515135">
    <property type="component" value="Unplaced"/>
</dbReference>
<dbReference type="PROSITE" id="PS51509">
    <property type="entry name" value="PHOSPHAGEN_KINASE_N"/>
    <property type="match status" value="1"/>
</dbReference>
<evidence type="ECO:0000256" key="7">
    <source>
        <dbReference type="PROSITE-ProRule" id="PRU00842"/>
    </source>
</evidence>
<keyword evidence="3 8" id="KW-0808">Transferase</keyword>
<dbReference type="InterPro" id="IPR000749">
    <property type="entry name" value="ATP-guanido_PTrfase"/>
</dbReference>
<dbReference type="EC" id="2.7.3.2" evidence="2"/>
<gene>
    <name evidence="13" type="primary">LOC109468221</name>
</gene>
<keyword evidence="12" id="KW-1185">Reference proteome</keyword>
<dbReference type="InterPro" id="IPR036802">
    <property type="entry name" value="ATP-guanido_PTrfase_N_sf"/>
</dbReference>
<sequence>MACSQIGAALQYPTWTSRHRCLGRKVLNQELWTKLKDKKTSLTDFTINDVVRSGVQVPSSRVGVYAGDEECYRLYSNIFEPLIKECHGIDEIPEHVSNLNPRCLTSMIENKEPILSTRCRVVRNLANYGFPAGISRDNRLEVEGVLVTVLDDLEGDLAGDYYPYASLTSLEKENLVMSGYLFQENDLYQTAAGIRRHWPEGRGIFYNKAKTFSVWVNEEDHLRIISMQKGADVQQVFDRLSRSINAINKALLKHAQTEFAFHKQYGYLSSCPTNLGTGMRASVHVTVPSSLSDVQLKNACRQLGLDVRGRHGETSEAKGGVFDLSNRQRLGRTEVELLQTLVDGINSLYNTSAHL</sequence>
<evidence type="ECO:0000256" key="9">
    <source>
        <dbReference type="RuleBase" id="RU000505"/>
    </source>
</evidence>
<evidence type="ECO:0000256" key="6">
    <source>
        <dbReference type="ARBA" id="ARBA00022840"/>
    </source>
</evidence>
<evidence type="ECO:0000256" key="5">
    <source>
        <dbReference type="ARBA" id="ARBA00022777"/>
    </source>
</evidence>
<evidence type="ECO:0000259" key="11">
    <source>
        <dbReference type="PROSITE" id="PS51510"/>
    </source>
</evidence>
<dbReference type="SUPFAM" id="SSF55931">
    <property type="entry name" value="Glutamine synthetase/guanido kinase"/>
    <property type="match status" value="1"/>
</dbReference>
<feature type="binding site" evidence="8">
    <location>
        <begin position="116"/>
        <end position="120"/>
    </location>
    <ligand>
        <name>ATP</name>
        <dbReference type="ChEBI" id="CHEBI:30616"/>
    </ligand>
</feature>
<dbReference type="FunFam" id="3.30.590.10:FF:000014">
    <property type="entry name" value="arginine kinase"/>
    <property type="match status" value="1"/>
</dbReference>
<evidence type="ECO:0000259" key="10">
    <source>
        <dbReference type="PROSITE" id="PS51509"/>
    </source>
</evidence>
<dbReference type="GO" id="GO:0046314">
    <property type="term" value="P:phosphocreatine biosynthetic process"/>
    <property type="evidence" value="ECO:0007669"/>
    <property type="project" value="InterPro"/>
</dbReference>
<dbReference type="PANTHER" id="PTHR11547">
    <property type="entry name" value="ARGININE OR CREATINE KINASE"/>
    <property type="match status" value="1"/>
</dbReference>
<dbReference type="CDD" id="cd07931">
    <property type="entry name" value="eukaryotic_phosphagen_kinases"/>
    <property type="match status" value="1"/>
</dbReference>
<dbReference type="FunFam" id="1.10.135.10:FF:000009">
    <property type="entry name" value="Arginine kinase, putative"/>
    <property type="match status" value="1"/>
</dbReference>
<dbReference type="PANTHER" id="PTHR11547:SF38">
    <property type="entry name" value="ARGININE KINASE 1-RELATED"/>
    <property type="match status" value="1"/>
</dbReference>
<evidence type="ECO:0000313" key="12">
    <source>
        <dbReference type="Proteomes" id="UP000515135"/>
    </source>
</evidence>
<dbReference type="PROSITE" id="PS00112">
    <property type="entry name" value="PHOSPHAGEN_KINASE"/>
    <property type="match status" value="1"/>
</dbReference>
<protein>
    <recommendedName>
        <fullName evidence="2">creatine kinase</fullName>
        <ecNumber evidence="2">2.7.3.2</ecNumber>
    </recommendedName>
</protein>
<reference evidence="13" key="1">
    <citation type="submission" date="2025-08" db="UniProtKB">
        <authorList>
            <consortium name="RefSeq"/>
        </authorList>
    </citation>
    <scope>IDENTIFICATION</scope>
    <source>
        <tissue evidence="13">Gonad</tissue>
    </source>
</reference>
<feature type="binding site" evidence="8">
    <location>
        <begin position="308"/>
        <end position="313"/>
    </location>
    <ligand>
        <name>ATP</name>
        <dbReference type="ChEBI" id="CHEBI:30616"/>
    </ligand>
</feature>
<proteinExistence type="inferred from homology"/>
<accession>A0A6P4XZG0</accession>
<evidence type="ECO:0000256" key="8">
    <source>
        <dbReference type="PROSITE-ProRule" id="PRU00843"/>
    </source>
</evidence>